<dbReference type="Proteomes" id="UP001057402">
    <property type="component" value="Chromosome 4"/>
</dbReference>
<sequence>MEAWAPLFDIFLRSPTPETDASRWLKESGAGSAEHPLSTSSFVSLLGRPLDVVVLDPLPQRSRVMFMSTLPSFVQSRILWFLGYEHRRFDLEELSRLGARVLSGHGKVDFWVESAARHLVDLVSSVREPERVSRTRLAGKGDGLCQEFESVPVWLKCAASNDSVLFPLVTVAEEVLSSDESDDFCGDVEMSGQVIVEEDEIYVAEEIEVDFPVKCSLGPEILSNVADLKARLINCNSASMGIELSKEIKGLCQRKDLDSFQILELLEPWKADDETASVLLSHLTDITQDELVCPSQVLCSVMLPKLLALENAVSRVLLAVILDCCKLHQRATEYALLFPLMMRKEGINGPICDVVSKIMKACLHPTHISAFLEKLLCSDRNELKFICLSSQRSLISTELVWTESLFNLLHNVLNHNVHLTQDSVDHIVPAIQRTSQRLSKSLKFGHFLLCLISKCPLEVKPHKDFLIKVAESTDTLVTKSILTKLVSL</sequence>
<evidence type="ECO:0000313" key="1">
    <source>
        <dbReference type="EMBL" id="KAI4376542.1"/>
    </source>
</evidence>
<gene>
    <name evidence="1" type="ORF">MLD38_014291</name>
</gene>
<accession>A0ACB9RBX5</accession>
<protein>
    <submittedName>
        <fullName evidence="1">Uncharacterized protein</fullName>
    </submittedName>
</protein>
<organism evidence="1 2">
    <name type="scientific">Melastoma candidum</name>
    <dbReference type="NCBI Taxonomy" id="119954"/>
    <lineage>
        <taxon>Eukaryota</taxon>
        <taxon>Viridiplantae</taxon>
        <taxon>Streptophyta</taxon>
        <taxon>Embryophyta</taxon>
        <taxon>Tracheophyta</taxon>
        <taxon>Spermatophyta</taxon>
        <taxon>Magnoliopsida</taxon>
        <taxon>eudicotyledons</taxon>
        <taxon>Gunneridae</taxon>
        <taxon>Pentapetalae</taxon>
        <taxon>rosids</taxon>
        <taxon>malvids</taxon>
        <taxon>Myrtales</taxon>
        <taxon>Melastomataceae</taxon>
        <taxon>Melastomatoideae</taxon>
        <taxon>Melastomateae</taxon>
        <taxon>Melastoma</taxon>
    </lineage>
</organism>
<proteinExistence type="predicted"/>
<keyword evidence="2" id="KW-1185">Reference proteome</keyword>
<name>A0ACB9RBX5_9MYRT</name>
<comment type="caution">
    <text evidence="1">The sequence shown here is derived from an EMBL/GenBank/DDBJ whole genome shotgun (WGS) entry which is preliminary data.</text>
</comment>
<reference evidence="2" key="1">
    <citation type="journal article" date="2023" name="Front. Plant Sci.">
        <title>Chromosomal-level genome assembly of Melastoma candidum provides insights into trichome evolution.</title>
        <authorList>
            <person name="Zhong Y."/>
            <person name="Wu W."/>
            <person name="Sun C."/>
            <person name="Zou P."/>
            <person name="Liu Y."/>
            <person name="Dai S."/>
            <person name="Zhou R."/>
        </authorList>
    </citation>
    <scope>NUCLEOTIDE SEQUENCE [LARGE SCALE GENOMIC DNA]</scope>
</reference>
<evidence type="ECO:0000313" key="2">
    <source>
        <dbReference type="Proteomes" id="UP001057402"/>
    </source>
</evidence>
<dbReference type="EMBL" id="CM042883">
    <property type="protein sequence ID" value="KAI4376542.1"/>
    <property type="molecule type" value="Genomic_DNA"/>
</dbReference>